<organism evidence="9 10">
    <name type="scientific">Hyaloscypha variabilis (strain UAMH 11265 / GT02V1 / F)</name>
    <name type="common">Meliniomyces variabilis</name>
    <dbReference type="NCBI Taxonomy" id="1149755"/>
    <lineage>
        <taxon>Eukaryota</taxon>
        <taxon>Fungi</taxon>
        <taxon>Dikarya</taxon>
        <taxon>Ascomycota</taxon>
        <taxon>Pezizomycotina</taxon>
        <taxon>Leotiomycetes</taxon>
        <taxon>Helotiales</taxon>
        <taxon>Hyaloscyphaceae</taxon>
        <taxon>Hyaloscypha</taxon>
        <taxon>Hyaloscypha variabilis</taxon>
    </lineage>
</organism>
<evidence type="ECO:0000256" key="7">
    <source>
        <dbReference type="PIRSR" id="PIRSR602401-1"/>
    </source>
</evidence>
<dbReference type="EMBL" id="KZ613963">
    <property type="protein sequence ID" value="PMD31236.1"/>
    <property type="molecule type" value="Genomic_DNA"/>
</dbReference>
<evidence type="ECO:0000313" key="10">
    <source>
        <dbReference type="Proteomes" id="UP000235786"/>
    </source>
</evidence>
<dbReference type="PRINTS" id="PR00385">
    <property type="entry name" value="P450"/>
</dbReference>
<dbReference type="GO" id="GO:0020037">
    <property type="term" value="F:heme binding"/>
    <property type="evidence" value="ECO:0007669"/>
    <property type="project" value="InterPro"/>
</dbReference>
<evidence type="ECO:0000256" key="2">
    <source>
        <dbReference type="ARBA" id="ARBA00010617"/>
    </source>
</evidence>
<dbReference type="PANTHER" id="PTHR24305">
    <property type="entry name" value="CYTOCHROME P450"/>
    <property type="match status" value="1"/>
</dbReference>
<dbReference type="PROSITE" id="PS00086">
    <property type="entry name" value="CYTOCHROME_P450"/>
    <property type="match status" value="1"/>
</dbReference>
<dbReference type="AlphaFoldDB" id="A0A2J6QY88"/>
<dbReference type="InterPro" id="IPR050121">
    <property type="entry name" value="Cytochrome_P450_monoxygenase"/>
</dbReference>
<dbReference type="Gene3D" id="1.10.630.10">
    <property type="entry name" value="Cytochrome P450"/>
    <property type="match status" value="1"/>
</dbReference>
<dbReference type="SUPFAM" id="SSF48264">
    <property type="entry name" value="Cytochrome P450"/>
    <property type="match status" value="1"/>
</dbReference>
<dbReference type="GO" id="GO:0005506">
    <property type="term" value="F:iron ion binding"/>
    <property type="evidence" value="ECO:0007669"/>
    <property type="project" value="InterPro"/>
</dbReference>
<gene>
    <name evidence="9" type="ORF">L207DRAFT_501595</name>
</gene>
<comment type="similarity">
    <text evidence="2 8">Belongs to the cytochrome P450 family.</text>
</comment>
<reference evidence="9 10" key="1">
    <citation type="submission" date="2016-04" db="EMBL/GenBank/DDBJ databases">
        <title>A degradative enzymes factory behind the ericoid mycorrhizal symbiosis.</title>
        <authorList>
            <consortium name="DOE Joint Genome Institute"/>
            <person name="Martino E."/>
            <person name="Morin E."/>
            <person name="Grelet G."/>
            <person name="Kuo A."/>
            <person name="Kohler A."/>
            <person name="Daghino S."/>
            <person name="Barry K."/>
            <person name="Choi C."/>
            <person name="Cichocki N."/>
            <person name="Clum A."/>
            <person name="Copeland A."/>
            <person name="Hainaut M."/>
            <person name="Haridas S."/>
            <person name="Labutti K."/>
            <person name="Lindquist E."/>
            <person name="Lipzen A."/>
            <person name="Khouja H.-R."/>
            <person name="Murat C."/>
            <person name="Ohm R."/>
            <person name="Olson A."/>
            <person name="Spatafora J."/>
            <person name="Veneault-Fourrey C."/>
            <person name="Henrissat B."/>
            <person name="Grigoriev I."/>
            <person name="Martin F."/>
            <person name="Perotto S."/>
        </authorList>
    </citation>
    <scope>NUCLEOTIDE SEQUENCE [LARGE SCALE GENOMIC DNA]</scope>
    <source>
        <strain evidence="9 10">F</strain>
    </source>
</reference>
<name>A0A2J6QY88_HYAVF</name>
<keyword evidence="4 8" id="KW-0560">Oxidoreductase</keyword>
<evidence type="ECO:0000256" key="1">
    <source>
        <dbReference type="ARBA" id="ARBA00001971"/>
    </source>
</evidence>
<keyword evidence="3 7" id="KW-0479">Metal-binding</keyword>
<dbReference type="GO" id="GO:0016705">
    <property type="term" value="F:oxidoreductase activity, acting on paired donors, with incorporation or reduction of molecular oxygen"/>
    <property type="evidence" value="ECO:0007669"/>
    <property type="project" value="InterPro"/>
</dbReference>
<evidence type="ECO:0000256" key="8">
    <source>
        <dbReference type="RuleBase" id="RU000461"/>
    </source>
</evidence>
<evidence type="ECO:0000256" key="5">
    <source>
        <dbReference type="ARBA" id="ARBA00023004"/>
    </source>
</evidence>
<feature type="binding site" description="axial binding residue" evidence="7">
    <location>
        <position position="452"/>
    </location>
    <ligand>
        <name>heme</name>
        <dbReference type="ChEBI" id="CHEBI:30413"/>
    </ligand>
    <ligandPart>
        <name>Fe</name>
        <dbReference type="ChEBI" id="CHEBI:18248"/>
    </ligandPart>
</feature>
<dbReference type="InterPro" id="IPR001128">
    <property type="entry name" value="Cyt_P450"/>
</dbReference>
<dbReference type="GO" id="GO:0004497">
    <property type="term" value="F:monooxygenase activity"/>
    <property type="evidence" value="ECO:0007669"/>
    <property type="project" value="UniProtKB-KW"/>
</dbReference>
<dbReference type="Pfam" id="PF00067">
    <property type="entry name" value="p450"/>
    <property type="match status" value="1"/>
</dbReference>
<evidence type="ECO:0000256" key="4">
    <source>
        <dbReference type="ARBA" id="ARBA00023002"/>
    </source>
</evidence>
<dbReference type="CDD" id="cd11062">
    <property type="entry name" value="CYP58-like"/>
    <property type="match status" value="1"/>
</dbReference>
<keyword evidence="5 7" id="KW-0408">Iron</keyword>
<comment type="cofactor">
    <cofactor evidence="1 7">
        <name>heme</name>
        <dbReference type="ChEBI" id="CHEBI:30413"/>
    </cofactor>
</comment>
<proteinExistence type="inferred from homology"/>
<protein>
    <submittedName>
        <fullName evidence="9">Cytochrome P450</fullName>
    </submittedName>
</protein>
<keyword evidence="6 8" id="KW-0503">Monooxygenase</keyword>
<dbReference type="PRINTS" id="PR00463">
    <property type="entry name" value="EP450I"/>
</dbReference>
<dbReference type="InterPro" id="IPR036396">
    <property type="entry name" value="Cyt_P450_sf"/>
</dbReference>
<accession>A0A2J6QY88</accession>
<sequence>MLSLQSISLLQAVVSAIFIGTTYAIILGIRRVYFSPISHFPGPKLGIATFWYQFYYDVVLSGQYVWKVRDLHKQYGPIVRINPYELHVDDPDFLEDIFVGPGTHKRDKWEWATKGLGVPGATLMTNGHDLHRVRRAALNPFFSKASVRNLQTLIDAKLDFFLERFEEFQRSGEVMTANIAFAALTNDIASEFSFGTSADRIRHPKFDPSFHDNCIAGLDLNHLMLQFPIIMKTLHALPDSIAYKTDPAYAMYLAEKREMTAQAVKAMQSPNPSKTQYRTIFHEILNSKLPPEEKAIPRLGDEASVTLAAGTLTTSWTLSVALYYLLTTPSVLQKLKAELESAIPDMSQPPTLLQLEGLPYLGACVQEAIRLGYGASGRISVVAQEEPMVLTSSQTSTQYTIPPGTPTSMTIMLLHHDERIFPSSRTFRPERWLENPRLDKYLYSFGKGTRQCVGINLAYAELTLILAKIFRSYGSVGCRHEGDVGVLELWETDERDVVAVADMFVPKVWKGSKGVRIRVVD</sequence>
<dbReference type="OrthoDB" id="3945418at2759"/>
<dbReference type="Proteomes" id="UP000235786">
    <property type="component" value="Unassembled WGS sequence"/>
</dbReference>
<dbReference type="PANTHER" id="PTHR24305:SF157">
    <property type="entry name" value="N-ACETYLTRYPTOPHAN 6-HYDROXYLASE IVOC-RELATED"/>
    <property type="match status" value="1"/>
</dbReference>
<keyword evidence="10" id="KW-1185">Reference proteome</keyword>
<dbReference type="InterPro" id="IPR002401">
    <property type="entry name" value="Cyt_P450_E_grp-I"/>
</dbReference>
<keyword evidence="7 8" id="KW-0349">Heme</keyword>
<dbReference type="InterPro" id="IPR017972">
    <property type="entry name" value="Cyt_P450_CS"/>
</dbReference>
<evidence type="ECO:0000313" key="9">
    <source>
        <dbReference type="EMBL" id="PMD31236.1"/>
    </source>
</evidence>
<evidence type="ECO:0000256" key="6">
    <source>
        <dbReference type="ARBA" id="ARBA00023033"/>
    </source>
</evidence>
<evidence type="ECO:0000256" key="3">
    <source>
        <dbReference type="ARBA" id="ARBA00022723"/>
    </source>
</evidence>
<dbReference type="STRING" id="1149755.A0A2J6QY88"/>